<feature type="region of interest" description="Disordered" evidence="1">
    <location>
        <begin position="301"/>
        <end position="326"/>
    </location>
</feature>
<keyword evidence="3" id="KW-0378">Hydrolase</keyword>
<dbReference type="SMART" id="SM00382">
    <property type="entry name" value="AAA"/>
    <property type="match status" value="1"/>
</dbReference>
<dbReference type="PANTHER" id="PTHR23389:SF21">
    <property type="entry name" value="ATPASE FAMILY AAA DOMAIN-CONTAINING PROTEIN 5"/>
    <property type="match status" value="1"/>
</dbReference>
<dbReference type="InterPro" id="IPR027417">
    <property type="entry name" value="P-loop_NTPase"/>
</dbReference>
<feature type="region of interest" description="Disordered" evidence="1">
    <location>
        <begin position="1"/>
        <end position="30"/>
    </location>
</feature>
<comment type="caution">
    <text evidence="3">The sequence shown here is derived from an EMBL/GenBank/DDBJ whole genome shotgun (WGS) entry which is preliminary data.</text>
</comment>
<evidence type="ECO:0000259" key="2">
    <source>
        <dbReference type="SMART" id="SM00382"/>
    </source>
</evidence>
<dbReference type="PANTHER" id="PTHR23389">
    <property type="entry name" value="CHROMOSOME TRANSMISSION FIDELITY FACTOR 18"/>
    <property type="match status" value="1"/>
</dbReference>
<keyword evidence="4" id="KW-1185">Reference proteome</keyword>
<dbReference type="Proteomes" id="UP000287166">
    <property type="component" value="Unassembled WGS sequence"/>
</dbReference>
<dbReference type="GO" id="GO:0016787">
    <property type="term" value="F:hydrolase activity"/>
    <property type="evidence" value="ECO:0007669"/>
    <property type="project" value="UniProtKB-KW"/>
</dbReference>
<dbReference type="RefSeq" id="XP_027610361.1">
    <property type="nucleotide sequence ID" value="XM_027754560.1"/>
</dbReference>
<reference evidence="3 4" key="1">
    <citation type="journal article" date="2018" name="Sci. Rep.">
        <title>Genome sequence of the cauliflower mushroom Sparassis crispa (Hanabiratake) and its association with beneficial usage.</title>
        <authorList>
            <person name="Kiyama R."/>
            <person name="Furutani Y."/>
            <person name="Kawaguchi K."/>
            <person name="Nakanishi T."/>
        </authorList>
    </citation>
    <scope>NUCLEOTIDE SEQUENCE [LARGE SCALE GENOMIC DNA]</scope>
</reference>
<feature type="compositionally biased region" description="Polar residues" evidence="1">
    <location>
        <begin position="516"/>
        <end position="527"/>
    </location>
</feature>
<dbReference type="EMBL" id="BFAD01000002">
    <property type="protein sequence ID" value="GBE79448.1"/>
    <property type="molecule type" value="Genomic_DNA"/>
</dbReference>
<name>A0A401GB98_9APHY</name>
<feature type="compositionally biased region" description="Polar residues" evidence="1">
    <location>
        <begin position="619"/>
        <end position="633"/>
    </location>
</feature>
<proteinExistence type="predicted"/>
<dbReference type="STRING" id="139825.A0A401GB98"/>
<sequence>MADSRKKTAARKAGKTKGSGQRSLLDHFHIKSNLSKADSFPGSESEHKQEVQDYVETMTVAELVDTTEGTLSTKPIDVEALPEHVVLGDEQEPASQQPRRLRPKEITMTSSISTTKSRAISRATTPEVQEIVDGSCRDVPIVVDATPWNGSDALSKRPAASKPLYSIFAPRAHSDSHLSDLDTGEKIPQPVQRNTKHSRDSPNTTVPYPDRDLQHVRGPQTTFPTPDISLPTRAVGSSSSTHPGPSPVPTEVEDEQIPTVPTSSSGSVVESALSLPLSAVSKDNPSPDALSSLLTSESITITDGGHISNDSAEVDYPANNTANDHISSTADSAEVDCTIHHLTEDHTSSTFDSAERAQFLDGLPTDHRRHPAIARLLEVQTREQDIGEPPTIAHELWTDKWRPRQATEVLGNEDRAAYLRAWLLALKLRIDSMAPLNIGTGSADSGRKAKKGTKSKLKAAGKRLKVLRQVEKPKKRRKLDAKDSWIVGTDESTEETTESEDEIAYCERTLQRLQRSYTDTSVNQSSELDVPSDSEDDAASVPSTSQPVFKKQVFNTILLTGPSGCGKTAAVYACAEELGWDVFEVYPGIGERSGAALNRLIGEVGKNHLVRQQHQLKATPSFNAQPGPSQGSQMKGPAGKRRLLRIDSAEDLAAAQCPPTPPTPNGDATTIGQSIILIEEVDVLYESDVNFWPTLVNIIKECRRPVVLTCNDVSVIPLRTLPLQTTLVFAPCPEPLAMSYLRCLSFVEHHGLDRSSISLLYHGVDASETRSGTRNHARYPDLRRSIHRLQFGNTAGGTGDIEEHNLEKRAHLLPRPLIPSRCGAHANQEDVEQNLSLLRLLDRYKDTMSFVGCHLGRGGLDTLRNPMTISTPPADDELGYFVAHDNLPFESALHVDLSVYRRDEVVMKEVVSYSNDLFASLYPALPLGEQEEISSQNHASSVKALMRKLRVPLDTLADNRSVFLDYEPWIRYMVAVDDAALQEVGQTQKERGRTTRNSQKLTTYQPYITPRDEDILRTFRFTSFPS</sequence>
<dbReference type="GO" id="GO:0003677">
    <property type="term" value="F:DNA binding"/>
    <property type="evidence" value="ECO:0007669"/>
    <property type="project" value="TreeGrafter"/>
</dbReference>
<evidence type="ECO:0000256" key="1">
    <source>
        <dbReference type="SAM" id="MobiDB-lite"/>
    </source>
</evidence>
<dbReference type="InterPro" id="IPR003593">
    <property type="entry name" value="AAA+_ATPase"/>
</dbReference>
<dbReference type="GO" id="GO:0005634">
    <property type="term" value="C:nucleus"/>
    <property type="evidence" value="ECO:0007669"/>
    <property type="project" value="TreeGrafter"/>
</dbReference>
<feature type="compositionally biased region" description="Basic and acidic residues" evidence="1">
    <location>
        <begin position="175"/>
        <end position="185"/>
    </location>
</feature>
<evidence type="ECO:0000313" key="4">
    <source>
        <dbReference type="Proteomes" id="UP000287166"/>
    </source>
</evidence>
<evidence type="ECO:0000313" key="3">
    <source>
        <dbReference type="EMBL" id="GBE79448.1"/>
    </source>
</evidence>
<dbReference type="GeneID" id="38776365"/>
<gene>
    <name evidence="3" type="ORF">SCP_0206480</name>
</gene>
<feature type="region of interest" description="Disordered" evidence="1">
    <location>
        <begin position="516"/>
        <end position="544"/>
    </location>
</feature>
<feature type="domain" description="AAA+ ATPase" evidence="2">
    <location>
        <begin position="553"/>
        <end position="733"/>
    </location>
</feature>
<dbReference type="SUPFAM" id="SSF52540">
    <property type="entry name" value="P-loop containing nucleoside triphosphate hydrolases"/>
    <property type="match status" value="1"/>
</dbReference>
<protein>
    <submittedName>
        <fullName evidence="3">P-loop containing nucleoside triphosphate hydrolase protein</fullName>
    </submittedName>
</protein>
<dbReference type="Gene3D" id="3.40.50.300">
    <property type="entry name" value="P-loop containing nucleotide triphosphate hydrolases"/>
    <property type="match status" value="1"/>
</dbReference>
<feature type="region of interest" description="Disordered" evidence="1">
    <location>
        <begin position="175"/>
        <end position="268"/>
    </location>
</feature>
<dbReference type="OrthoDB" id="9996895at2759"/>
<feature type="region of interest" description="Disordered" evidence="1">
    <location>
        <begin position="619"/>
        <end position="640"/>
    </location>
</feature>
<accession>A0A401GB98</accession>
<organism evidence="3 4">
    <name type="scientific">Sparassis crispa</name>
    <dbReference type="NCBI Taxonomy" id="139825"/>
    <lineage>
        <taxon>Eukaryota</taxon>
        <taxon>Fungi</taxon>
        <taxon>Dikarya</taxon>
        <taxon>Basidiomycota</taxon>
        <taxon>Agaricomycotina</taxon>
        <taxon>Agaricomycetes</taxon>
        <taxon>Polyporales</taxon>
        <taxon>Sparassidaceae</taxon>
        <taxon>Sparassis</taxon>
    </lineage>
</organism>
<dbReference type="InParanoid" id="A0A401GB98"/>
<dbReference type="AlphaFoldDB" id="A0A401GB98"/>